<dbReference type="SUPFAM" id="SSF56112">
    <property type="entry name" value="Protein kinase-like (PK-like)"/>
    <property type="match status" value="1"/>
</dbReference>
<protein>
    <submittedName>
        <fullName evidence="2">Phosphotransferase family protein</fullName>
    </submittedName>
</protein>
<dbReference type="InterPro" id="IPR051678">
    <property type="entry name" value="AGP_Transferase"/>
</dbReference>
<dbReference type="GO" id="GO:0016740">
    <property type="term" value="F:transferase activity"/>
    <property type="evidence" value="ECO:0007669"/>
    <property type="project" value="UniProtKB-KW"/>
</dbReference>
<reference evidence="2 3" key="1">
    <citation type="journal article" date="2016" name="Genome Biol. Evol.">
        <title>Divergent and convergent evolution of fungal pathogenicity.</title>
        <authorList>
            <person name="Shang Y."/>
            <person name="Xiao G."/>
            <person name="Zheng P."/>
            <person name="Cen K."/>
            <person name="Zhan S."/>
            <person name="Wang C."/>
        </authorList>
    </citation>
    <scope>NUCLEOTIDE SEQUENCE [LARGE SCALE GENOMIC DNA]</scope>
    <source>
        <strain evidence="2 3">RCEF 2490</strain>
    </source>
</reference>
<proteinExistence type="predicted"/>
<name>A0A168F3E8_9HYPO</name>
<dbReference type="OrthoDB" id="5412996at2759"/>
<comment type="caution">
    <text evidence="2">The sequence shown here is derived from an EMBL/GenBank/DDBJ whole genome shotgun (WGS) entry which is preliminary data.</text>
</comment>
<keyword evidence="2" id="KW-0808">Transferase</keyword>
<dbReference type="EMBL" id="AZGY01000003">
    <property type="protein sequence ID" value="KZZ99431.1"/>
    <property type="molecule type" value="Genomic_DNA"/>
</dbReference>
<keyword evidence="3" id="KW-1185">Reference proteome</keyword>
<dbReference type="Gene3D" id="3.30.200.20">
    <property type="entry name" value="Phosphorylase Kinase, domain 1"/>
    <property type="match status" value="1"/>
</dbReference>
<evidence type="ECO:0000259" key="1">
    <source>
        <dbReference type="Pfam" id="PF01636"/>
    </source>
</evidence>
<dbReference type="InterPro" id="IPR011009">
    <property type="entry name" value="Kinase-like_dom_sf"/>
</dbReference>
<dbReference type="Pfam" id="PF01636">
    <property type="entry name" value="APH"/>
    <property type="match status" value="1"/>
</dbReference>
<accession>A0A168F3E8</accession>
<organism evidence="2 3">
    <name type="scientific">Moelleriella libera RCEF 2490</name>
    <dbReference type="NCBI Taxonomy" id="1081109"/>
    <lineage>
        <taxon>Eukaryota</taxon>
        <taxon>Fungi</taxon>
        <taxon>Dikarya</taxon>
        <taxon>Ascomycota</taxon>
        <taxon>Pezizomycotina</taxon>
        <taxon>Sordariomycetes</taxon>
        <taxon>Hypocreomycetidae</taxon>
        <taxon>Hypocreales</taxon>
        <taxon>Clavicipitaceae</taxon>
        <taxon>Moelleriella</taxon>
    </lineage>
</organism>
<sequence length="484" mass="55982">MDPRMPYDDFSWDESEEVESAWLRAILNEPTMRTIGEFMIRYREGNPTEMCDPKTGAFNIIFRMKYEDGGSIVIRFPKPGCSMFPEEKIRNEVAAMRYIRSHTSIPVPRVLHWGTREESPLRLGPFIIMDYIDHHTDASKVLNTPGLSWQDRPRLNPHINLDTLEMLYRQLAGILLQLSRLEFPEIGSLAEVTAANWEVRHRPLSLHINELVRLGTLPRRKIANSTYATSPEYLEALAQLHADHLEHQRNDSVESEPDCRRKYVARRLFSKLVKERRPPLPPPPSGPFRLWCDDFRPTNVLLDANMQIVGMVDWEFTYAAPAEFSFAPPWWLLIEMPEYWPDGLAGWKKTYETRLETFLKAMRDAEDGAIAARTLRQDQRLSPKMRASWDSGEFWLMYAARKSFAFDAIFWQELNPRFLGPAAGDVLPPPPEHAWLASVGDMDDEEKAVMEDFVERKIESLETMALAWDAVEEDFPLAESTVGR</sequence>
<dbReference type="InterPro" id="IPR002575">
    <property type="entry name" value="Aminoglycoside_PTrfase"/>
</dbReference>
<dbReference type="STRING" id="1081109.A0A168F3E8"/>
<dbReference type="Proteomes" id="UP000078544">
    <property type="component" value="Unassembled WGS sequence"/>
</dbReference>
<evidence type="ECO:0000313" key="3">
    <source>
        <dbReference type="Proteomes" id="UP000078544"/>
    </source>
</evidence>
<feature type="domain" description="Aminoglycoside phosphotransferase" evidence="1">
    <location>
        <begin position="64"/>
        <end position="330"/>
    </location>
</feature>
<dbReference type="PANTHER" id="PTHR21310">
    <property type="entry name" value="AMINOGLYCOSIDE PHOSPHOTRANSFERASE-RELATED-RELATED"/>
    <property type="match status" value="1"/>
</dbReference>
<dbReference type="Gene3D" id="3.90.1200.10">
    <property type="match status" value="1"/>
</dbReference>
<gene>
    <name evidence="2" type="ORF">AAL_02003</name>
</gene>
<dbReference type="PANTHER" id="PTHR21310:SF37">
    <property type="entry name" value="AMINOGLYCOSIDE PHOSPHOTRANSFERASE DOMAIN-CONTAINING PROTEIN"/>
    <property type="match status" value="1"/>
</dbReference>
<dbReference type="AlphaFoldDB" id="A0A168F3E8"/>
<evidence type="ECO:0000313" key="2">
    <source>
        <dbReference type="EMBL" id="KZZ99431.1"/>
    </source>
</evidence>